<organism evidence="2 3">
    <name type="scientific">Trichomalopsis sarcophagae</name>
    <dbReference type="NCBI Taxonomy" id="543379"/>
    <lineage>
        <taxon>Eukaryota</taxon>
        <taxon>Metazoa</taxon>
        <taxon>Ecdysozoa</taxon>
        <taxon>Arthropoda</taxon>
        <taxon>Hexapoda</taxon>
        <taxon>Insecta</taxon>
        <taxon>Pterygota</taxon>
        <taxon>Neoptera</taxon>
        <taxon>Endopterygota</taxon>
        <taxon>Hymenoptera</taxon>
        <taxon>Apocrita</taxon>
        <taxon>Proctotrupomorpha</taxon>
        <taxon>Chalcidoidea</taxon>
        <taxon>Pteromalidae</taxon>
        <taxon>Pteromalinae</taxon>
        <taxon>Trichomalopsis</taxon>
    </lineage>
</organism>
<keyword evidence="3" id="KW-1185">Reference proteome</keyword>
<evidence type="ECO:0000256" key="1">
    <source>
        <dbReference type="SAM" id="Coils"/>
    </source>
</evidence>
<gene>
    <name evidence="2" type="ORF">TSAR_006690</name>
</gene>
<comment type="caution">
    <text evidence="2">The sequence shown here is derived from an EMBL/GenBank/DDBJ whole genome shotgun (WGS) entry which is preliminary data.</text>
</comment>
<protein>
    <submittedName>
        <fullName evidence="2">Uncharacterized protein</fullName>
    </submittedName>
</protein>
<evidence type="ECO:0000313" key="2">
    <source>
        <dbReference type="EMBL" id="OXU29616.1"/>
    </source>
</evidence>
<dbReference type="EMBL" id="NNAY01000266">
    <property type="protein sequence ID" value="OXU29616.1"/>
    <property type="molecule type" value="Genomic_DNA"/>
</dbReference>
<accession>A0A232FFS7</accession>
<reference evidence="2 3" key="1">
    <citation type="journal article" date="2017" name="Curr. Biol.">
        <title>The Evolution of Venom by Co-option of Single-Copy Genes.</title>
        <authorList>
            <person name="Martinson E.O."/>
            <person name="Mrinalini"/>
            <person name="Kelkar Y.D."/>
            <person name="Chang C.H."/>
            <person name="Werren J.H."/>
        </authorList>
    </citation>
    <scope>NUCLEOTIDE SEQUENCE [LARGE SCALE GENOMIC DNA]</scope>
    <source>
        <strain evidence="2 3">Alberta</strain>
        <tissue evidence="2">Whole body</tissue>
    </source>
</reference>
<name>A0A232FFS7_9HYME</name>
<dbReference type="Proteomes" id="UP000215335">
    <property type="component" value="Unassembled WGS sequence"/>
</dbReference>
<dbReference type="AlphaFoldDB" id="A0A232FFS7"/>
<sequence>MFTVCVVQVVCFHPAPLEMMETNQFHALEKRLMTLEQELYDHKKAMCTAPCLALMELKRQVDSFKKKLETTEHLSWLDAPASKVLPLRLQAISISVNFTMVNSSAYERVLLVKARDVMSNFHRCTLSLRPLGATPMRLLSWVLASYADA</sequence>
<keyword evidence="1" id="KW-0175">Coiled coil</keyword>
<dbReference type="OrthoDB" id="546632at2759"/>
<proteinExistence type="predicted"/>
<feature type="coiled-coil region" evidence="1">
    <location>
        <begin position="25"/>
        <end position="74"/>
    </location>
</feature>
<evidence type="ECO:0000313" key="3">
    <source>
        <dbReference type="Proteomes" id="UP000215335"/>
    </source>
</evidence>
<dbReference type="STRING" id="543379.A0A232FFS7"/>